<proteinExistence type="predicted"/>
<dbReference type="AlphaFoldDB" id="A0A3B0WCJ7"/>
<sequence length="192" mass="21545">MKKLNIAIVSSIFLFVSACVTINVYFPAAEAEEAAAKIIDKIIGEDNEVENSEVNNPQSFNFNPLNWFIASAHAQGNISISSPAIIEITNRMKSRYDAGLKEYLDKAVIGFSNQGLIEVIDAKSLGLKDRQKAKKLVADENRDRQALYRELAVANGHADWEDSLRNTFIKLWIEKAHSGWKYQDAQGVWQTK</sequence>
<gene>
    <name evidence="1" type="ORF">MNBD_GAMMA01-1884</name>
</gene>
<dbReference type="InterPro" id="IPR008309">
    <property type="entry name" value="YdbL"/>
</dbReference>
<dbReference type="PROSITE" id="PS51257">
    <property type="entry name" value="PROKAR_LIPOPROTEIN"/>
    <property type="match status" value="1"/>
</dbReference>
<dbReference type="Pfam" id="PF07027">
    <property type="entry name" value="DUF1318"/>
    <property type="match status" value="1"/>
</dbReference>
<protein>
    <recommendedName>
        <fullName evidence="2">DUF1318 domain-containing protein</fullName>
    </recommendedName>
</protein>
<dbReference type="EMBL" id="UOEW01000355">
    <property type="protein sequence ID" value="VAW42276.1"/>
    <property type="molecule type" value="Genomic_DNA"/>
</dbReference>
<evidence type="ECO:0000313" key="1">
    <source>
        <dbReference type="EMBL" id="VAW42276.1"/>
    </source>
</evidence>
<accession>A0A3B0WCJ7</accession>
<evidence type="ECO:0008006" key="2">
    <source>
        <dbReference type="Google" id="ProtNLM"/>
    </source>
</evidence>
<reference evidence="1" key="1">
    <citation type="submission" date="2018-06" db="EMBL/GenBank/DDBJ databases">
        <authorList>
            <person name="Zhirakovskaya E."/>
        </authorList>
    </citation>
    <scope>NUCLEOTIDE SEQUENCE</scope>
</reference>
<name>A0A3B0WCJ7_9ZZZZ</name>
<organism evidence="1">
    <name type="scientific">hydrothermal vent metagenome</name>
    <dbReference type="NCBI Taxonomy" id="652676"/>
    <lineage>
        <taxon>unclassified sequences</taxon>
        <taxon>metagenomes</taxon>
        <taxon>ecological metagenomes</taxon>
    </lineage>
</organism>